<dbReference type="STRING" id="81985.R0FNL7"/>
<dbReference type="GO" id="GO:0009658">
    <property type="term" value="P:chloroplast organization"/>
    <property type="evidence" value="ECO:0007669"/>
    <property type="project" value="TreeGrafter"/>
</dbReference>
<dbReference type="InterPro" id="IPR013083">
    <property type="entry name" value="Znf_RING/FYVE/PHD"/>
</dbReference>
<evidence type="ECO:0000256" key="9">
    <source>
        <dbReference type="ARBA" id="ARBA00022786"/>
    </source>
</evidence>
<dbReference type="SUPFAM" id="SSF57850">
    <property type="entry name" value="RING/U-box"/>
    <property type="match status" value="1"/>
</dbReference>
<gene>
    <name evidence="15" type="ORF">CARUB_v10016862mg</name>
</gene>
<proteinExistence type="predicted"/>
<dbReference type="GO" id="GO:0008270">
    <property type="term" value="F:zinc ion binding"/>
    <property type="evidence" value="ECO:0007669"/>
    <property type="project" value="UniProtKB-KW"/>
</dbReference>
<evidence type="ECO:0000256" key="7">
    <source>
        <dbReference type="ARBA" id="ARBA00022723"/>
    </source>
</evidence>
<dbReference type="Pfam" id="PF11523">
    <property type="entry name" value="DUF3223"/>
    <property type="match status" value="1"/>
</dbReference>
<evidence type="ECO:0000313" key="15">
    <source>
        <dbReference type="EMBL" id="EOA23656.1"/>
    </source>
</evidence>
<evidence type="ECO:0000259" key="14">
    <source>
        <dbReference type="PROSITE" id="PS50089"/>
    </source>
</evidence>
<evidence type="ECO:0000256" key="3">
    <source>
        <dbReference type="ARBA" id="ARBA00012483"/>
    </source>
</evidence>
<dbReference type="PANTHER" id="PTHR33415:SF4">
    <property type="entry name" value="DCL PROTEIN (DUF3223)"/>
    <property type="match status" value="1"/>
</dbReference>
<dbReference type="InterPro" id="IPR001841">
    <property type="entry name" value="Znf_RING"/>
</dbReference>
<protein>
    <recommendedName>
        <fullName evidence="3">RING-type E3 ubiquitin transferase</fullName>
        <ecNumber evidence="3">2.3.2.27</ecNumber>
    </recommendedName>
</protein>
<name>R0FNL7_9BRAS</name>
<evidence type="ECO:0000256" key="8">
    <source>
        <dbReference type="ARBA" id="ARBA00022771"/>
    </source>
</evidence>
<evidence type="ECO:0000256" key="12">
    <source>
        <dbReference type="PROSITE-ProRule" id="PRU00175"/>
    </source>
</evidence>
<evidence type="ECO:0000256" key="4">
    <source>
        <dbReference type="ARBA" id="ARBA00022528"/>
    </source>
</evidence>
<dbReference type="FunFam" id="3.10.450.40:FF:000008">
    <property type="entry name" value="Protein DCL, chloroplastic"/>
    <property type="match status" value="1"/>
</dbReference>
<sequence length="610" mass="68051">MTSLLLLRTLPLLRNGFLNHRHQVGIVAGGFLSQRRRLWCSLADKPQFYEDDGDSTAERSGAAMNTASPVVVDNSWRFEDPDYRKWKNLEAEILRDIEPIALLAKEILHSDRYFDGERLDFEDEKIVMEKLLAYHPYSKDKIGCGLDFIMVDRHPQFRHSRCLFVVRTDGGWIDFSYQKCLRAYVRDRSSFHQQHKFSFGQTMMPNSRSATISPGMEPTTTATTTTTAVTTSYWCYSCTRFISVWEDQDANAGVLCPYCNGGFIEEIEDSSNNSSVAAIPSATTIQEVRSVEDSHRSVIRRRRSNRRTSFNPVIVLHGGGGGAGNGERVENEEGDGFTRERRAYEFYYDDGSGSGLRPLPDSVSEILMGSGFERLLEQLSQIEASGNGIGRSGNPPASKSAIESLPRVEISDCHMKAEANCAVCTEVFEAGIEGREMPCKHIFHGDCIVPWLSIRNSCPVCRFELPSDPIQRSSEEENAVGMTIWRLPGGGFAVGRFNAAMREGERILPVVLTEMDGGGLGSNEGPRRISWVRAHETPEMSRNGGRSGNGGRLRRAVRGMVSFMRRVRPNRGGSSSSSTTTTHSNLIDLDSDGGESRVMNRSTSLIRRFF</sequence>
<dbReference type="GO" id="GO:0009507">
    <property type="term" value="C:chloroplast"/>
    <property type="evidence" value="ECO:0007669"/>
    <property type="project" value="UniProtKB-SubCell"/>
</dbReference>
<evidence type="ECO:0000256" key="10">
    <source>
        <dbReference type="ARBA" id="ARBA00022833"/>
    </source>
</evidence>
<keyword evidence="5" id="KW-0934">Plastid</keyword>
<dbReference type="GO" id="GO:1901259">
    <property type="term" value="P:chloroplast rRNA processing"/>
    <property type="evidence" value="ECO:0007669"/>
    <property type="project" value="UniProtKB-ARBA"/>
</dbReference>
<dbReference type="PANTHER" id="PTHR33415">
    <property type="entry name" value="PROTEIN EMBRYO DEFECTIVE 514"/>
    <property type="match status" value="1"/>
</dbReference>
<evidence type="ECO:0000256" key="5">
    <source>
        <dbReference type="ARBA" id="ARBA00022640"/>
    </source>
</evidence>
<dbReference type="GO" id="GO:0061630">
    <property type="term" value="F:ubiquitin protein ligase activity"/>
    <property type="evidence" value="ECO:0007669"/>
    <property type="project" value="UniProtKB-EC"/>
</dbReference>
<dbReference type="EC" id="2.3.2.27" evidence="3"/>
<feature type="region of interest" description="Disordered" evidence="13">
    <location>
        <begin position="312"/>
        <end position="335"/>
    </location>
</feature>
<dbReference type="CDD" id="cd16667">
    <property type="entry name" value="RING-H2_RNF126-like"/>
    <property type="match status" value="1"/>
</dbReference>
<comment type="subcellular location">
    <subcellularLocation>
        <location evidence="2">Plastid</location>
        <location evidence="2">Chloroplast</location>
    </subcellularLocation>
</comment>
<keyword evidence="4" id="KW-0150">Chloroplast</keyword>
<keyword evidence="10" id="KW-0862">Zinc</keyword>
<feature type="domain" description="RING-type" evidence="14">
    <location>
        <begin position="421"/>
        <end position="462"/>
    </location>
</feature>
<keyword evidence="9" id="KW-0833">Ubl conjugation pathway</keyword>
<dbReference type="FunFam" id="3.30.40.10:FF:000022">
    <property type="entry name" value="E3 ubiquitin-protein ligase RING1-like"/>
    <property type="match status" value="1"/>
</dbReference>
<comment type="catalytic activity">
    <reaction evidence="1">
        <text>S-ubiquitinyl-[E2 ubiquitin-conjugating enzyme]-L-cysteine + [acceptor protein]-L-lysine = [E2 ubiquitin-conjugating enzyme]-L-cysteine + N(6)-ubiquitinyl-[acceptor protein]-L-lysine.</text>
        <dbReference type="EC" id="2.3.2.27"/>
    </reaction>
</comment>
<evidence type="ECO:0000256" key="13">
    <source>
        <dbReference type="SAM" id="MobiDB-lite"/>
    </source>
</evidence>
<keyword evidence="6" id="KW-0808">Transferase</keyword>
<keyword evidence="7" id="KW-0479">Metal-binding</keyword>
<dbReference type="EMBL" id="KB870809">
    <property type="protein sequence ID" value="EOA23656.1"/>
    <property type="molecule type" value="Genomic_DNA"/>
</dbReference>
<dbReference type="InterPro" id="IPR010543">
    <property type="entry name" value="DUF1117"/>
</dbReference>
<feature type="region of interest" description="Disordered" evidence="13">
    <location>
        <begin position="566"/>
        <end position="597"/>
    </location>
</feature>
<dbReference type="Pfam" id="PF14369">
    <property type="entry name" value="Zn_ribbon_19"/>
    <property type="match status" value="1"/>
</dbReference>
<dbReference type="eggNOG" id="KOG0800">
    <property type="taxonomic scope" value="Eukaryota"/>
</dbReference>
<dbReference type="AlphaFoldDB" id="R0FNL7"/>
<evidence type="ECO:0000313" key="16">
    <source>
        <dbReference type="Proteomes" id="UP000029121"/>
    </source>
</evidence>
<dbReference type="Gene3D" id="3.30.40.10">
    <property type="entry name" value="Zinc/RING finger domain, C3HC4 (zinc finger)"/>
    <property type="match status" value="1"/>
</dbReference>
<keyword evidence="8 12" id="KW-0863">Zinc-finger</keyword>
<evidence type="ECO:0000256" key="1">
    <source>
        <dbReference type="ARBA" id="ARBA00000900"/>
    </source>
</evidence>
<evidence type="ECO:0000256" key="2">
    <source>
        <dbReference type="ARBA" id="ARBA00004229"/>
    </source>
</evidence>
<reference evidence="16" key="1">
    <citation type="journal article" date="2013" name="Nat. Genet.">
        <title>The Capsella rubella genome and the genomic consequences of rapid mating system evolution.</title>
        <authorList>
            <person name="Slotte T."/>
            <person name="Hazzouri K.M."/>
            <person name="Agren J.A."/>
            <person name="Koenig D."/>
            <person name="Maumus F."/>
            <person name="Guo Y.L."/>
            <person name="Steige K."/>
            <person name="Platts A.E."/>
            <person name="Escobar J.S."/>
            <person name="Newman L.K."/>
            <person name="Wang W."/>
            <person name="Mandakova T."/>
            <person name="Vello E."/>
            <person name="Smith L.M."/>
            <person name="Henz S.R."/>
            <person name="Steffen J."/>
            <person name="Takuno S."/>
            <person name="Brandvain Y."/>
            <person name="Coop G."/>
            <person name="Andolfatto P."/>
            <person name="Hu T.T."/>
            <person name="Blanchette M."/>
            <person name="Clark R.M."/>
            <person name="Quesneville H."/>
            <person name="Nordborg M."/>
            <person name="Gaut B.S."/>
            <person name="Lysak M.A."/>
            <person name="Jenkins J."/>
            <person name="Grimwood J."/>
            <person name="Chapman J."/>
            <person name="Prochnik S."/>
            <person name="Shu S."/>
            <person name="Rokhsar D."/>
            <person name="Schmutz J."/>
            <person name="Weigel D."/>
            <person name="Wright S.I."/>
        </authorList>
    </citation>
    <scope>NUCLEOTIDE SEQUENCE [LARGE SCALE GENOMIC DNA]</scope>
    <source>
        <strain evidence="16">cv. Monte Gargano</strain>
    </source>
</reference>
<keyword evidence="11" id="KW-0809">Transit peptide</keyword>
<dbReference type="Pfam" id="PF13639">
    <property type="entry name" value="zf-RING_2"/>
    <property type="match status" value="1"/>
</dbReference>
<dbReference type="PROSITE" id="PS50089">
    <property type="entry name" value="ZF_RING_2"/>
    <property type="match status" value="1"/>
</dbReference>
<dbReference type="Pfam" id="PF06547">
    <property type="entry name" value="DUF1117"/>
    <property type="match status" value="1"/>
</dbReference>
<accession>R0FNL7</accession>
<dbReference type="InterPro" id="IPR044673">
    <property type="entry name" value="DCL-like"/>
</dbReference>
<feature type="compositionally biased region" description="Low complexity" evidence="13">
    <location>
        <begin position="574"/>
        <end position="584"/>
    </location>
</feature>
<evidence type="ECO:0000256" key="6">
    <source>
        <dbReference type="ARBA" id="ARBA00022679"/>
    </source>
</evidence>
<organism evidence="15 16">
    <name type="scientific">Capsella rubella</name>
    <dbReference type="NCBI Taxonomy" id="81985"/>
    <lineage>
        <taxon>Eukaryota</taxon>
        <taxon>Viridiplantae</taxon>
        <taxon>Streptophyta</taxon>
        <taxon>Embryophyta</taxon>
        <taxon>Tracheophyta</taxon>
        <taxon>Spermatophyta</taxon>
        <taxon>Magnoliopsida</taxon>
        <taxon>eudicotyledons</taxon>
        <taxon>Gunneridae</taxon>
        <taxon>Pentapetalae</taxon>
        <taxon>rosids</taxon>
        <taxon>malvids</taxon>
        <taxon>Brassicales</taxon>
        <taxon>Brassicaceae</taxon>
        <taxon>Camelineae</taxon>
        <taxon>Capsella</taxon>
    </lineage>
</organism>
<keyword evidence="16" id="KW-1185">Reference proteome</keyword>
<dbReference type="SMART" id="SM00184">
    <property type="entry name" value="RING"/>
    <property type="match status" value="1"/>
</dbReference>
<dbReference type="InterPro" id="IPR039525">
    <property type="entry name" value="RNF126-like_zinc-ribbon"/>
</dbReference>
<evidence type="ECO:0000256" key="11">
    <source>
        <dbReference type="ARBA" id="ARBA00022946"/>
    </source>
</evidence>
<dbReference type="Proteomes" id="UP000029121">
    <property type="component" value="Unassembled WGS sequence"/>
</dbReference>
<dbReference type="Gene3D" id="3.10.450.40">
    <property type="match status" value="1"/>
</dbReference>